<comment type="similarity">
    <text evidence="7">Belongs to the binding-protein-dependent transport system permease family.</text>
</comment>
<dbReference type="Gene3D" id="1.10.3720.10">
    <property type="entry name" value="MetI-like"/>
    <property type="match status" value="1"/>
</dbReference>
<dbReference type="PANTHER" id="PTHR43163:SF6">
    <property type="entry name" value="DIPEPTIDE TRANSPORT SYSTEM PERMEASE PROTEIN DPPB-RELATED"/>
    <property type="match status" value="1"/>
</dbReference>
<comment type="caution">
    <text evidence="9">The sequence shown here is derived from an EMBL/GenBank/DDBJ whole genome shotgun (WGS) entry which is preliminary data.</text>
</comment>
<dbReference type="PANTHER" id="PTHR43163">
    <property type="entry name" value="DIPEPTIDE TRANSPORT SYSTEM PERMEASE PROTEIN DPPB-RELATED"/>
    <property type="match status" value="1"/>
</dbReference>
<protein>
    <submittedName>
        <fullName evidence="9">ABC transporter permease</fullName>
    </submittedName>
</protein>
<feature type="transmembrane region" description="Helical" evidence="7">
    <location>
        <begin position="176"/>
        <end position="196"/>
    </location>
</feature>
<dbReference type="Proteomes" id="UP000654573">
    <property type="component" value="Unassembled WGS sequence"/>
</dbReference>
<keyword evidence="10" id="KW-1185">Reference proteome</keyword>
<dbReference type="InterPro" id="IPR035906">
    <property type="entry name" value="MetI-like_sf"/>
</dbReference>
<evidence type="ECO:0000256" key="7">
    <source>
        <dbReference type="RuleBase" id="RU363032"/>
    </source>
</evidence>
<evidence type="ECO:0000256" key="4">
    <source>
        <dbReference type="ARBA" id="ARBA00022692"/>
    </source>
</evidence>
<dbReference type="CDD" id="cd06261">
    <property type="entry name" value="TM_PBP2"/>
    <property type="match status" value="1"/>
</dbReference>
<dbReference type="InterPro" id="IPR045621">
    <property type="entry name" value="BPD_transp_1_N"/>
</dbReference>
<dbReference type="RefSeq" id="WP_118593786.1">
    <property type="nucleotide sequence ID" value="NZ_JACOOU010000002.1"/>
</dbReference>
<reference evidence="9 10" key="1">
    <citation type="submission" date="2020-08" db="EMBL/GenBank/DDBJ databases">
        <title>Genome public.</title>
        <authorList>
            <person name="Liu C."/>
            <person name="Sun Q."/>
        </authorList>
    </citation>
    <scope>NUCLEOTIDE SEQUENCE [LARGE SCALE GENOMIC DNA]</scope>
    <source>
        <strain evidence="9 10">NSJ-34</strain>
    </source>
</reference>
<comment type="subcellular location">
    <subcellularLocation>
        <location evidence="1 7">Cell membrane</location>
        <topology evidence="1 7">Multi-pass membrane protein</topology>
    </subcellularLocation>
</comment>
<proteinExistence type="inferred from homology"/>
<sequence length="314" mass="35244">MGKYFLKRFGQMLVVLFLVTFFVYLLLDLIPGDPVYAILGNKIRPEQYERVYKELGLDKPFLVRYGEWLSGLVQGDFGRSIYYKVPVVELLAKRLPITFFINVIVMTISTSLGIWMGIISAVRRGSKVDNFITVFSNIFACVPGFWIGIILVYFLAVKLQILPTMGFTWPWEDFALSVRQLIMPILVGVLTSLSVMTRQTRSSMLEVVNQDYIRTARAKGMKEKDIIRKHAIRNALIPVITLMGIGIGFIFGGSPIIETVFSIPGMGNLLVSAIGNRDIPVVQACVFIMAAVICMANMAVDIVYGLVDPRIRVK</sequence>
<dbReference type="InterPro" id="IPR000515">
    <property type="entry name" value="MetI-like"/>
</dbReference>
<gene>
    <name evidence="9" type="ORF">H8S76_05310</name>
</gene>
<keyword evidence="4 7" id="KW-0812">Transmembrane</keyword>
<organism evidence="9 10">
    <name type="scientific">Blautia celeris</name>
    <dbReference type="NCBI Taxonomy" id="2763026"/>
    <lineage>
        <taxon>Bacteria</taxon>
        <taxon>Bacillati</taxon>
        <taxon>Bacillota</taxon>
        <taxon>Clostridia</taxon>
        <taxon>Lachnospirales</taxon>
        <taxon>Lachnospiraceae</taxon>
        <taxon>Blautia</taxon>
    </lineage>
</organism>
<evidence type="ECO:0000313" key="9">
    <source>
        <dbReference type="EMBL" id="MBC5671658.1"/>
    </source>
</evidence>
<dbReference type="SUPFAM" id="SSF161098">
    <property type="entry name" value="MetI-like"/>
    <property type="match status" value="1"/>
</dbReference>
<dbReference type="EMBL" id="JACOOU010000002">
    <property type="protein sequence ID" value="MBC5671658.1"/>
    <property type="molecule type" value="Genomic_DNA"/>
</dbReference>
<evidence type="ECO:0000256" key="1">
    <source>
        <dbReference type="ARBA" id="ARBA00004651"/>
    </source>
</evidence>
<feature type="transmembrane region" description="Helical" evidence="7">
    <location>
        <begin position="99"/>
        <end position="122"/>
    </location>
</feature>
<evidence type="ECO:0000256" key="3">
    <source>
        <dbReference type="ARBA" id="ARBA00022475"/>
    </source>
</evidence>
<feature type="transmembrane region" description="Helical" evidence="7">
    <location>
        <begin position="235"/>
        <end position="261"/>
    </location>
</feature>
<evidence type="ECO:0000313" key="10">
    <source>
        <dbReference type="Proteomes" id="UP000654573"/>
    </source>
</evidence>
<name>A0ABR7FA30_9FIRM</name>
<accession>A0ABR7FA30</accession>
<evidence type="ECO:0000259" key="8">
    <source>
        <dbReference type="PROSITE" id="PS50928"/>
    </source>
</evidence>
<evidence type="ECO:0000256" key="2">
    <source>
        <dbReference type="ARBA" id="ARBA00022448"/>
    </source>
</evidence>
<dbReference type="Pfam" id="PF19300">
    <property type="entry name" value="BPD_transp_1_N"/>
    <property type="match status" value="1"/>
</dbReference>
<keyword evidence="5 7" id="KW-1133">Transmembrane helix</keyword>
<keyword evidence="2 7" id="KW-0813">Transport</keyword>
<evidence type="ECO:0000256" key="6">
    <source>
        <dbReference type="ARBA" id="ARBA00023136"/>
    </source>
</evidence>
<evidence type="ECO:0000256" key="5">
    <source>
        <dbReference type="ARBA" id="ARBA00022989"/>
    </source>
</evidence>
<dbReference type="Pfam" id="PF00528">
    <property type="entry name" value="BPD_transp_1"/>
    <property type="match status" value="1"/>
</dbReference>
<keyword evidence="6 7" id="KW-0472">Membrane</keyword>
<dbReference type="PROSITE" id="PS50928">
    <property type="entry name" value="ABC_TM1"/>
    <property type="match status" value="1"/>
</dbReference>
<feature type="transmembrane region" description="Helical" evidence="7">
    <location>
        <begin position="134"/>
        <end position="156"/>
    </location>
</feature>
<keyword evidence="3" id="KW-1003">Cell membrane</keyword>
<feature type="transmembrane region" description="Helical" evidence="7">
    <location>
        <begin position="12"/>
        <end position="30"/>
    </location>
</feature>
<feature type="domain" description="ABC transmembrane type-1" evidence="8">
    <location>
        <begin position="95"/>
        <end position="304"/>
    </location>
</feature>
<feature type="transmembrane region" description="Helical" evidence="7">
    <location>
        <begin position="281"/>
        <end position="307"/>
    </location>
</feature>